<dbReference type="InterPro" id="IPR002491">
    <property type="entry name" value="ABC_transptr_periplasmic_BD"/>
</dbReference>
<evidence type="ECO:0000259" key="3">
    <source>
        <dbReference type="PROSITE" id="PS50983"/>
    </source>
</evidence>
<evidence type="ECO:0000256" key="1">
    <source>
        <dbReference type="ARBA" id="ARBA00008814"/>
    </source>
</evidence>
<keyword evidence="2" id="KW-0732">Signal</keyword>
<proteinExistence type="inferred from homology"/>
<dbReference type="PROSITE" id="PS50983">
    <property type="entry name" value="FE_B12_PBP"/>
    <property type="match status" value="1"/>
</dbReference>
<dbReference type="AlphaFoldDB" id="A0A5S9MFG2"/>
<dbReference type="PANTHER" id="PTHR30535:SF34">
    <property type="entry name" value="MOLYBDATE-BINDING PROTEIN MOLA"/>
    <property type="match status" value="1"/>
</dbReference>
<dbReference type="InterPro" id="IPR050902">
    <property type="entry name" value="ABC_Transporter_SBP"/>
</dbReference>
<evidence type="ECO:0000256" key="2">
    <source>
        <dbReference type="ARBA" id="ARBA00022729"/>
    </source>
</evidence>
<dbReference type="Proteomes" id="UP000464658">
    <property type="component" value="Chromosome"/>
</dbReference>
<dbReference type="SUPFAM" id="SSF53807">
    <property type="entry name" value="Helical backbone' metal receptor"/>
    <property type="match status" value="1"/>
</dbReference>
<accession>A0A5S9MFG2</accession>
<dbReference type="InterPro" id="IPR054828">
    <property type="entry name" value="Vit_B12_bind_prot"/>
</dbReference>
<comment type="similarity">
    <text evidence="1">Belongs to the bacterial solute-binding protein 8 family.</text>
</comment>
<sequence>MLVMGVLAGCAGAETDHKAKGSQNKETATAAFPVLIKKDAAGKTVEIKEQPKRIVSLIPSNTEIAYALGLGDKMVGRSDFDFDNYPKEVEKVEKIGGLEFNVEKVISLKPDLVLAHASQMGSKNGFKQLENAGIQVLTVNDATSFKDVYKSINMIGEAAGVKEASTKLVDEMKTKLNDIKKQAEGGIRKTSKKQSLSKYQVHLKSIQLVKIHLWMKCFLLSMPKMLQVIKLAGCK</sequence>
<dbReference type="FunFam" id="3.40.50.1980:FF:000035">
    <property type="entry name" value="Iron ABC transporter substrate-binding protein"/>
    <property type="match status" value="1"/>
</dbReference>
<dbReference type="EMBL" id="AP021906">
    <property type="protein sequence ID" value="BBP92230.1"/>
    <property type="molecule type" value="Genomic_DNA"/>
</dbReference>
<protein>
    <recommendedName>
        <fullName evidence="3">Fe/B12 periplasmic-binding domain-containing protein</fullName>
    </recommendedName>
</protein>
<gene>
    <name evidence="4" type="ORF">BsIDN1_58480</name>
</gene>
<dbReference type="Gene3D" id="3.40.50.1980">
    <property type="entry name" value="Nitrogenase molybdenum iron protein domain"/>
    <property type="match status" value="1"/>
</dbReference>
<reference evidence="4 5" key="1">
    <citation type="submission" date="2019-12" db="EMBL/GenBank/DDBJ databases">
        <title>Full genome sequence of a Bacillus safensis strain isolated from commercially available natto in Indonesia.</title>
        <authorList>
            <person name="Yoshida M."/>
            <person name="Uomi M."/>
            <person name="Waturangi D."/>
            <person name="Ekaputri J.J."/>
            <person name="Setiamarga D.H.E."/>
        </authorList>
    </citation>
    <scope>NUCLEOTIDE SEQUENCE [LARGE SCALE GENOMIC DNA]</scope>
    <source>
        <strain evidence="4 5">IDN1</strain>
    </source>
</reference>
<dbReference type="GO" id="GO:0071281">
    <property type="term" value="P:cellular response to iron ion"/>
    <property type="evidence" value="ECO:0007669"/>
    <property type="project" value="TreeGrafter"/>
</dbReference>
<dbReference type="Pfam" id="PF01497">
    <property type="entry name" value="Peripla_BP_2"/>
    <property type="match status" value="1"/>
</dbReference>
<feature type="domain" description="Fe/B12 periplasmic-binding" evidence="3">
    <location>
        <begin position="53"/>
        <end position="235"/>
    </location>
</feature>
<name>A0A5S9MFG2_BACIA</name>
<evidence type="ECO:0000313" key="4">
    <source>
        <dbReference type="EMBL" id="BBP92230.1"/>
    </source>
</evidence>
<dbReference type="PANTHER" id="PTHR30535">
    <property type="entry name" value="VITAMIN B12-BINDING PROTEIN"/>
    <property type="match status" value="1"/>
</dbReference>
<dbReference type="NCBIfam" id="NF038402">
    <property type="entry name" value="TroA_like"/>
    <property type="match status" value="1"/>
</dbReference>
<organism evidence="4 5">
    <name type="scientific">Bacillus safensis</name>
    <dbReference type="NCBI Taxonomy" id="561879"/>
    <lineage>
        <taxon>Bacteria</taxon>
        <taxon>Bacillati</taxon>
        <taxon>Bacillota</taxon>
        <taxon>Bacilli</taxon>
        <taxon>Bacillales</taxon>
        <taxon>Bacillaceae</taxon>
        <taxon>Bacillus</taxon>
    </lineage>
</organism>
<evidence type="ECO:0000313" key="5">
    <source>
        <dbReference type="Proteomes" id="UP000464658"/>
    </source>
</evidence>